<sequence length="205" mass="23675">MFIIYGNRSARIKRENYNGAACSNCKSFGAEVSTYRKYFHVFYAPMLAWGRKTAVAQCVCGHHWTDEVTAEQARQAKTPVYLYSLLFVFAIGIAALGYSISKDKENTKLYVAAPQEGDVYLIKSESMGSHYYFLRLEKAAGDSVTFLHNELRYNRYVSKFAKDDYFDGNDAWTMSKQDLLQMYNDGEVKEVMRYYDDYEGFGRIH</sequence>
<dbReference type="Proteomes" id="UP001162741">
    <property type="component" value="Chromosome"/>
</dbReference>
<keyword evidence="1" id="KW-0812">Transmembrane</keyword>
<evidence type="ECO:0000256" key="1">
    <source>
        <dbReference type="SAM" id="Phobius"/>
    </source>
</evidence>
<reference evidence="2" key="1">
    <citation type="submission" date="2022-10" db="EMBL/GenBank/DDBJ databases">
        <title>Chitinophaga sp. nov., isolated from soil.</title>
        <authorList>
            <person name="Jeon C.O."/>
        </authorList>
    </citation>
    <scope>NUCLEOTIDE SEQUENCE</scope>
    <source>
        <strain evidence="2">R8</strain>
    </source>
</reference>
<dbReference type="EMBL" id="CP107006">
    <property type="protein sequence ID" value="UYQ95426.1"/>
    <property type="molecule type" value="Genomic_DNA"/>
</dbReference>
<dbReference type="RefSeq" id="WP_264283165.1">
    <property type="nucleotide sequence ID" value="NZ_CP107006.1"/>
</dbReference>
<evidence type="ECO:0000313" key="2">
    <source>
        <dbReference type="EMBL" id="UYQ95426.1"/>
    </source>
</evidence>
<organism evidence="2 3">
    <name type="scientific">Chitinophaga horti</name>
    <dbReference type="NCBI Taxonomy" id="2920382"/>
    <lineage>
        <taxon>Bacteria</taxon>
        <taxon>Pseudomonadati</taxon>
        <taxon>Bacteroidota</taxon>
        <taxon>Chitinophagia</taxon>
        <taxon>Chitinophagales</taxon>
        <taxon>Chitinophagaceae</taxon>
        <taxon>Chitinophaga</taxon>
    </lineage>
</organism>
<proteinExistence type="predicted"/>
<evidence type="ECO:0000313" key="3">
    <source>
        <dbReference type="Proteomes" id="UP001162741"/>
    </source>
</evidence>
<gene>
    <name evidence="2" type="ORF">MKQ68_09980</name>
</gene>
<keyword evidence="1" id="KW-0472">Membrane</keyword>
<protein>
    <submittedName>
        <fullName evidence="2">Zinc ribbon domain-containing protein</fullName>
    </submittedName>
</protein>
<keyword evidence="3" id="KW-1185">Reference proteome</keyword>
<keyword evidence="1" id="KW-1133">Transmembrane helix</keyword>
<name>A0ABY6JAV2_9BACT</name>
<accession>A0ABY6JAV2</accession>
<feature type="transmembrane region" description="Helical" evidence="1">
    <location>
        <begin position="80"/>
        <end position="100"/>
    </location>
</feature>